<organism evidence="2 3">
    <name type="scientific">Sphingomonas changbaiensis NBRC 104936</name>
    <dbReference type="NCBI Taxonomy" id="1219043"/>
    <lineage>
        <taxon>Bacteria</taxon>
        <taxon>Pseudomonadati</taxon>
        <taxon>Pseudomonadota</taxon>
        <taxon>Alphaproteobacteria</taxon>
        <taxon>Sphingomonadales</taxon>
        <taxon>Sphingomonadaceae</taxon>
        <taxon>Sphingomonas</taxon>
    </lineage>
</organism>
<dbReference type="GO" id="GO:0016740">
    <property type="term" value="F:transferase activity"/>
    <property type="evidence" value="ECO:0007669"/>
    <property type="project" value="UniProtKB-KW"/>
</dbReference>
<dbReference type="PANTHER" id="PTHR42791:SF1">
    <property type="entry name" value="N-ACETYLTRANSFERASE DOMAIN-CONTAINING PROTEIN"/>
    <property type="match status" value="1"/>
</dbReference>
<proteinExistence type="predicted"/>
<keyword evidence="3" id="KW-1185">Reference proteome</keyword>
<dbReference type="RefSeq" id="WP_245612190.1">
    <property type="nucleotide sequence ID" value="NZ_BBWU01000029.1"/>
</dbReference>
<dbReference type="AlphaFoldDB" id="A0A0E9MPH7"/>
<name>A0A0E9MPH7_9SPHN</name>
<dbReference type="Proteomes" id="UP000033202">
    <property type="component" value="Unassembled WGS sequence"/>
</dbReference>
<sequence length="229" mass="24365">MDGHAPHPPTASRRAPPSPVPGEGLNARPATSADRSHVSRLLAAAFFDDAAISYIFPDPAIRRARLPRFFAILFDSDGKAGPRFVTAGGEAATLWRGPGRAKVGWLEMLAEAGPLLRTLGTALPRALRVGDAIDAHMPAGDFHYLHIAGCDPRHQGRGYGSQAIAAGLALATDLPAYLETPNPLTLPLYAGHGFEVTGEWEVPKGGPRFWSLLRPAGGQTEGAMHELRM</sequence>
<accession>A0A0E9MPH7</accession>
<feature type="region of interest" description="Disordered" evidence="1">
    <location>
        <begin position="1"/>
        <end position="32"/>
    </location>
</feature>
<evidence type="ECO:0000256" key="1">
    <source>
        <dbReference type="SAM" id="MobiDB-lite"/>
    </source>
</evidence>
<dbReference type="InterPro" id="IPR052523">
    <property type="entry name" value="Trichothecene_AcTrans"/>
</dbReference>
<dbReference type="EMBL" id="BBWU01000029">
    <property type="protein sequence ID" value="GAO39388.1"/>
    <property type="molecule type" value="Genomic_DNA"/>
</dbReference>
<comment type="caution">
    <text evidence="2">The sequence shown here is derived from an EMBL/GenBank/DDBJ whole genome shotgun (WGS) entry which is preliminary data.</text>
</comment>
<dbReference type="InterPro" id="IPR016181">
    <property type="entry name" value="Acyl_CoA_acyltransferase"/>
</dbReference>
<evidence type="ECO:0000313" key="2">
    <source>
        <dbReference type="EMBL" id="GAO39388.1"/>
    </source>
</evidence>
<gene>
    <name evidence="2" type="ORF">SCH01S_29_00760</name>
</gene>
<dbReference type="STRING" id="1219043.SCH01S_29_00760"/>
<dbReference type="SUPFAM" id="SSF55729">
    <property type="entry name" value="Acyl-CoA N-acyltransferases (Nat)"/>
    <property type="match status" value="1"/>
</dbReference>
<evidence type="ECO:0000313" key="3">
    <source>
        <dbReference type="Proteomes" id="UP000033202"/>
    </source>
</evidence>
<keyword evidence="2" id="KW-0808">Transferase</keyword>
<dbReference type="Gene3D" id="3.40.630.30">
    <property type="match status" value="1"/>
</dbReference>
<protein>
    <submittedName>
        <fullName evidence="2">Putative acetyltransferase</fullName>
    </submittedName>
</protein>
<reference evidence="2 3" key="1">
    <citation type="submission" date="2015-04" db="EMBL/GenBank/DDBJ databases">
        <title>Whole genome shotgun sequence of Sphingomonas changbaiensis NBRC 104936.</title>
        <authorList>
            <person name="Katano-Makiyama Y."/>
            <person name="Hosoyama A."/>
            <person name="Hashimoto M."/>
            <person name="Noguchi M."/>
            <person name="Tsuchikane K."/>
            <person name="Ohji S."/>
            <person name="Yamazoe A."/>
            <person name="Ichikawa N."/>
            <person name="Kimura A."/>
            <person name="Fujita N."/>
        </authorList>
    </citation>
    <scope>NUCLEOTIDE SEQUENCE [LARGE SCALE GENOMIC DNA]</scope>
    <source>
        <strain evidence="2 3">NBRC 104936</strain>
    </source>
</reference>
<dbReference type="PANTHER" id="PTHR42791">
    <property type="entry name" value="GNAT FAMILY ACETYLTRANSFERASE"/>
    <property type="match status" value="1"/>
</dbReference>